<dbReference type="Proteomes" id="UP001228905">
    <property type="component" value="Unassembled WGS sequence"/>
</dbReference>
<reference evidence="2 3" key="1">
    <citation type="submission" date="2023-07" db="EMBL/GenBank/DDBJ databases">
        <title>Genomic Encyclopedia of Type Strains, Phase IV (KMG-IV): sequencing the most valuable type-strain genomes for metagenomic binning, comparative biology and taxonomic classification.</title>
        <authorList>
            <person name="Goeker M."/>
        </authorList>
    </citation>
    <scope>NUCLEOTIDE SEQUENCE [LARGE SCALE GENOMIC DNA]</scope>
    <source>
        <strain evidence="2 3">DSM 18695</strain>
    </source>
</reference>
<comment type="caution">
    <text evidence="2">The sequence shown here is derived from an EMBL/GenBank/DDBJ whole genome shotgun (WGS) entry which is preliminary data.</text>
</comment>
<organism evidence="2 3">
    <name type="scientific">Caulobacter ginsengisoli</name>
    <dbReference type="NCBI Taxonomy" id="400775"/>
    <lineage>
        <taxon>Bacteria</taxon>
        <taxon>Pseudomonadati</taxon>
        <taxon>Pseudomonadota</taxon>
        <taxon>Alphaproteobacteria</taxon>
        <taxon>Caulobacterales</taxon>
        <taxon>Caulobacteraceae</taxon>
        <taxon>Caulobacter</taxon>
    </lineage>
</organism>
<feature type="region of interest" description="Disordered" evidence="1">
    <location>
        <begin position="137"/>
        <end position="156"/>
    </location>
</feature>
<keyword evidence="3" id="KW-1185">Reference proteome</keyword>
<evidence type="ECO:0000313" key="2">
    <source>
        <dbReference type="EMBL" id="MDQ0462617.1"/>
    </source>
</evidence>
<accession>A0ABU0INS3</accession>
<evidence type="ECO:0000313" key="3">
    <source>
        <dbReference type="Proteomes" id="UP001228905"/>
    </source>
</evidence>
<dbReference type="RefSeq" id="WP_307345179.1">
    <property type="nucleotide sequence ID" value="NZ_JAUSVS010000001.1"/>
</dbReference>
<proteinExistence type="predicted"/>
<evidence type="ECO:0008006" key="4">
    <source>
        <dbReference type="Google" id="ProtNLM"/>
    </source>
</evidence>
<dbReference type="EMBL" id="JAUSVS010000001">
    <property type="protein sequence ID" value="MDQ0462617.1"/>
    <property type="molecule type" value="Genomic_DNA"/>
</dbReference>
<evidence type="ECO:0000256" key="1">
    <source>
        <dbReference type="SAM" id="MobiDB-lite"/>
    </source>
</evidence>
<protein>
    <recommendedName>
        <fullName evidence="4">C-type lysozyme inhibitor domain-containing protein</fullName>
    </recommendedName>
</protein>
<name>A0ABU0INS3_9CAUL</name>
<gene>
    <name evidence="2" type="ORF">QO010_000365</name>
</gene>
<sequence length="156" mass="16646">MAGEVWGRAAGLACGALLVLAGGARAEPGPRRFTLDCVSRKSPLPPIPQYQVDINLDVGSYYVDSPYSGGLDQIESDDGDRILLRRHGGDAHGVPMFSFEAYYRSNGHYYYSPRTGQTKDAPPDIVCTMGPPREGFMADKPYDGPLAGGISPPGAP</sequence>